<reference evidence="2" key="1">
    <citation type="journal article" date="2014" name="Proc. Natl. Acad. Sci. U.S.A.">
        <title>Extensive sampling of basidiomycete genomes demonstrates inadequacy of the white-rot/brown-rot paradigm for wood decay fungi.</title>
        <authorList>
            <person name="Riley R."/>
            <person name="Salamov A.A."/>
            <person name="Brown D.W."/>
            <person name="Nagy L.G."/>
            <person name="Floudas D."/>
            <person name="Held B.W."/>
            <person name="Levasseur A."/>
            <person name="Lombard V."/>
            <person name="Morin E."/>
            <person name="Otillar R."/>
            <person name="Lindquist E.A."/>
            <person name="Sun H."/>
            <person name="LaButti K.M."/>
            <person name="Schmutz J."/>
            <person name="Jabbour D."/>
            <person name="Luo H."/>
            <person name="Baker S.E."/>
            <person name="Pisabarro A.G."/>
            <person name="Walton J.D."/>
            <person name="Blanchette R.A."/>
            <person name="Henrissat B."/>
            <person name="Martin F."/>
            <person name="Cullen D."/>
            <person name="Hibbett D.S."/>
            <person name="Grigoriev I.V."/>
        </authorList>
    </citation>
    <scope>NUCLEOTIDE SEQUENCE [LARGE SCALE GENOMIC DNA]</scope>
    <source>
        <strain evidence="2">FD-172 SS1</strain>
    </source>
</reference>
<dbReference type="STRING" id="930990.A0A067MKQ7"/>
<feature type="non-terminal residue" evidence="1">
    <location>
        <position position="113"/>
    </location>
</feature>
<evidence type="ECO:0000313" key="2">
    <source>
        <dbReference type="Proteomes" id="UP000027195"/>
    </source>
</evidence>
<evidence type="ECO:0000313" key="1">
    <source>
        <dbReference type="EMBL" id="KDQ12457.1"/>
    </source>
</evidence>
<gene>
    <name evidence="1" type="ORF">BOTBODRAFT_72748</name>
</gene>
<dbReference type="Proteomes" id="UP000027195">
    <property type="component" value="Unassembled WGS sequence"/>
</dbReference>
<sequence>KRVVLFSICMQSNQPRCNALQTVVGIFAHSCNTPERVIETIAHAGLCVSAPSINNMVNSMSEKAKDLTKASVRATLVSLGYDNLDVQFKSHQPTIEKCTKLIHMTTGTFLPLN</sequence>
<feature type="non-terminal residue" evidence="1">
    <location>
        <position position="1"/>
    </location>
</feature>
<dbReference type="OrthoDB" id="4743193at2759"/>
<name>A0A067MKQ7_BOTB1</name>
<proteinExistence type="predicted"/>
<dbReference type="EMBL" id="KL198050">
    <property type="protein sequence ID" value="KDQ12457.1"/>
    <property type="molecule type" value="Genomic_DNA"/>
</dbReference>
<dbReference type="InParanoid" id="A0A067MKQ7"/>
<protein>
    <submittedName>
        <fullName evidence="1">Uncharacterized protein</fullName>
    </submittedName>
</protein>
<organism evidence="1 2">
    <name type="scientific">Botryobasidium botryosum (strain FD-172 SS1)</name>
    <dbReference type="NCBI Taxonomy" id="930990"/>
    <lineage>
        <taxon>Eukaryota</taxon>
        <taxon>Fungi</taxon>
        <taxon>Dikarya</taxon>
        <taxon>Basidiomycota</taxon>
        <taxon>Agaricomycotina</taxon>
        <taxon>Agaricomycetes</taxon>
        <taxon>Cantharellales</taxon>
        <taxon>Botryobasidiaceae</taxon>
        <taxon>Botryobasidium</taxon>
    </lineage>
</organism>
<dbReference type="HOGENOM" id="CLU_142990_0_0_1"/>
<keyword evidence="2" id="KW-1185">Reference proteome</keyword>
<accession>A0A067MKQ7</accession>
<dbReference type="AlphaFoldDB" id="A0A067MKQ7"/>